<organism evidence="1 2">
    <name type="scientific">Desulforamulus reducens (strain ATCC BAA-1160 / DSM 100696 / MI-1)</name>
    <name type="common">Desulfotomaculum reducens</name>
    <dbReference type="NCBI Taxonomy" id="349161"/>
    <lineage>
        <taxon>Bacteria</taxon>
        <taxon>Bacillati</taxon>
        <taxon>Bacillota</taxon>
        <taxon>Clostridia</taxon>
        <taxon>Eubacteriales</taxon>
        <taxon>Peptococcaceae</taxon>
        <taxon>Desulforamulus</taxon>
    </lineage>
</organism>
<protein>
    <recommendedName>
        <fullName evidence="3">Transposase DDE domain-containing protein</fullName>
    </recommendedName>
</protein>
<name>A4J1A4_DESRM</name>
<proteinExistence type="predicted"/>
<dbReference type="KEGG" id="drm:Dred_0309"/>
<dbReference type="Proteomes" id="UP000001556">
    <property type="component" value="Chromosome"/>
</dbReference>
<gene>
    <name evidence="1" type="ordered locus">Dred_0309</name>
</gene>
<reference evidence="1 2" key="1">
    <citation type="submission" date="2007-03" db="EMBL/GenBank/DDBJ databases">
        <title>Complete sequence of Desulfotomaculum reducens MI-1.</title>
        <authorList>
            <consortium name="US DOE Joint Genome Institute"/>
            <person name="Copeland A."/>
            <person name="Lucas S."/>
            <person name="Lapidus A."/>
            <person name="Barry K."/>
            <person name="Detter J.C."/>
            <person name="Glavina del Rio T."/>
            <person name="Hammon N."/>
            <person name="Israni S."/>
            <person name="Dalin E."/>
            <person name="Tice H."/>
            <person name="Pitluck S."/>
            <person name="Sims D."/>
            <person name="Brettin T."/>
            <person name="Bruce D."/>
            <person name="Han C."/>
            <person name="Tapia R."/>
            <person name="Schmutz J."/>
            <person name="Larimer F."/>
            <person name="Land M."/>
            <person name="Hauser L."/>
            <person name="Kyrpides N."/>
            <person name="Kim E."/>
            <person name="Tebo B.M."/>
            <person name="Richardson P."/>
        </authorList>
    </citation>
    <scope>NUCLEOTIDE SEQUENCE [LARGE SCALE GENOMIC DNA]</scope>
    <source>
        <strain evidence="1 2">MI-1</strain>
    </source>
</reference>
<keyword evidence="2" id="KW-1185">Reference proteome</keyword>
<dbReference type="eggNOG" id="COG3385">
    <property type="taxonomic scope" value="Bacteria"/>
</dbReference>
<dbReference type="EMBL" id="CP000612">
    <property type="protein sequence ID" value="ABO48857.1"/>
    <property type="molecule type" value="Genomic_DNA"/>
</dbReference>
<evidence type="ECO:0008006" key="3">
    <source>
        <dbReference type="Google" id="ProtNLM"/>
    </source>
</evidence>
<accession>A4J1A4</accession>
<dbReference type="HOGENOM" id="CLU_1568221_0_0_9"/>
<evidence type="ECO:0000313" key="1">
    <source>
        <dbReference type="EMBL" id="ABO48857.1"/>
    </source>
</evidence>
<sequence length="170" mass="19473">MMVSQLITTNQLETMSRQQRRNLERKYQKKLNSLQHQTSKSDLPLRFDNSSVTAYGSFGILEAFKKAVDLPGMLKRVSLKRHHNCKYSDTELLDTIIDALSLGLLRFSHMNALQTDPGYQKIKEVTQVPDESTLRNFVSLICEQEALDQLSLVNQELLSLKAKCDQSREV</sequence>
<dbReference type="AlphaFoldDB" id="A4J1A4"/>
<evidence type="ECO:0000313" key="2">
    <source>
        <dbReference type="Proteomes" id="UP000001556"/>
    </source>
</evidence>